<dbReference type="PANTHER" id="PTHR21660">
    <property type="entry name" value="THIOESTERASE SUPERFAMILY MEMBER-RELATED"/>
    <property type="match status" value="1"/>
</dbReference>
<reference evidence="4 5" key="1">
    <citation type="journal article" date="2013" name="Genome Announc.">
        <title>Complete Genome Sequence of Glaciecola psychrophila Strain 170T.</title>
        <authorList>
            <person name="Yin J."/>
            <person name="Chen J."/>
            <person name="Liu G."/>
            <person name="Yu Y."/>
            <person name="Song L."/>
            <person name="Wang X."/>
            <person name="Qu X."/>
        </authorList>
    </citation>
    <scope>NUCLEOTIDE SEQUENCE [LARGE SCALE GENOMIC DNA]</scope>
    <source>
        <strain evidence="4 5">170</strain>
    </source>
</reference>
<dbReference type="STRING" id="1129794.C427_2692"/>
<dbReference type="PATRIC" id="fig|1129794.4.peg.2673"/>
<dbReference type="Proteomes" id="UP000011864">
    <property type="component" value="Chromosome"/>
</dbReference>
<dbReference type="NCBIfam" id="TIGR00369">
    <property type="entry name" value="unchar_dom_1"/>
    <property type="match status" value="1"/>
</dbReference>
<dbReference type="InterPro" id="IPR006683">
    <property type="entry name" value="Thioestr_dom"/>
</dbReference>
<organism evidence="4 5">
    <name type="scientific">Paraglaciecola psychrophila 170</name>
    <dbReference type="NCBI Taxonomy" id="1129794"/>
    <lineage>
        <taxon>Bacteria</taxon>
        <taxon>Pseudomonadati</taxon>
        <taxon>Pseudomonadota</taxon>
        <taxon>Gammaproteobacteria</taxon>
        <taxon>Alteromonadales</taxon>
        <taxon>Alteromonadaceae</taxon>
        <taxon>Paraglaciecola</taxon>
    </lineage>
</organism>
<comment type="similarity">
    <text evidence="1">Belongs to the thioesterase PaaI family.</text>
</comment>
<proteinExistence type="inferred from homology"/>
<dbReference type="EMBL" id="CP003837">
    <property type="protein sequence ID" value="AGH44801.1"/>
    <property type="molecule type" value="Genomic_DNA"/>
</dbReference>
<keyword evidence="5" id="KW-1185">Reference proteome</keyword>
<sequence length="154" mass="16236">MFTNGEKSLDIKNMSGLELLTAMSDGLLPAPSITETIPMKMDVIEKGNVKFIVIADSRHLNPVGGVHGGFAATVLDSVTGCAVHSTLDAGISFGTVDLNIKMMRPIPINTHLFAEGRVINISRNLGVSEGDIKDAAGKIYAHATCTCSIIRPSA</sequence>
<dbReference type="InterPro" id="IPR039298">
    <property type="entry name" value="ACOT13"/>
</dbReference>
<protein>
    <submittedName>
        <fullName evidence="4">Thioesterase superfamily protein</fullName>
    </submittedName>
</protein>
<dbReference type="InterPro" id="IPR029069">
    <property type="entry name" value="HotDog_dom_sf"/>
</dbReference>
<evidence type="ECO:0000313" key="4">
    <source>
        <dbReference type="EMBL" id="AGH44801.1"/>
    </source>
</evidence>
<dbReference type="eggNOG" id="COG2050">
    <property type="taxonomic scope" value="Bacteria"/>
</dbReference>
<dbReference type="Pfam" id="PF03061">
    <property type="entry name" value="4HBT"/>
    <property type="match status" value="1"/>
</dbReference>
<dbReference type="Gene3D" id="3.10.129.10">
    <property type="entry name" value="Hotdog Thioesterase"/>
    <property type="match status" value="1"/>
</dbReference>
<feature type="domain" description="Thioesterase" evidence="3">
    <location>
        <begin position="64"/>
        <end position="138"/>
    </location>
</feature>
<evidence type="ECO:0000259" key="3">
    <source>
        <dbReference type="Pfam" id="PF03061"/>
    </source>
</evidence>
<dbReference type="AlphaFoldDB" id="M4RMK8"/>
<accession>M4RMK8</accession>
<dbReference type="PANTHER" id="PTHR21660:SF1">
    <property type="entry name" value="ACYL-COENZYME A THIOESTERASE 13"/>
    <property type="match status" value="1"/>
</dbReference>
<evidence type="ECO:0000256" key="2">
    <source>
        <dbReference type="ARBA" id="ARBA00022801"/>
    </source>
</evidence>
<dbReference type="CDD" id="cd03443">
    <property type="entry name" value="PaaI_thioesterase"/>
    <property type="match status" value="1"/>
</dbReference>
<evidence type="ECO:0000313" key="5">
    <source>
        <dbReference type="Proteomes" id="UP000011864"/>
    </source>
</evidence>
<dbReference type="KEGG" id="gps:C427_2692"/>
<gene>
    <name evidence="4" type="ORF">C427_2692</name>
</gene>
<dbReference type="SUPFAM" id="SSF54637">
    <property type="entry name" value="Thioesterase/thiol ester dehydrase-isomerase"/>
    <property type="match status" value="1"/>
</dbReference>
<dbReference type="HOGENOM" id="CLU_089876_3_0_6"/>
<dbReference type="InterPro" id="IPR003736">
    <property type="entry name" value="PAAI_dom"/>
</dbReference>
<evidence type="ECO:0000256" key="1">
    <source>
        <dbReference type="ARBA" id="ARBA00008324"/>
    </source>
</evidence>
<name>M4RMK8_9ALTE</name>
<keyword evidence="2" id="KW-0378">Hydrolase</keyword>
<dbReference type="GO" id="GO:0047617">
    <property type="term" value="F:fatty acyl-CoA hydrolase activity"/>
    <property type="evidence" value="ECO:0007669"/>
    <property type="project" value="InterPro"/>
</dbReference>